<reference evidence="2 3" key="1">
    <citation type="submission" date="2020-09" db="EMBL/GenBank/DDBJ databases">
        <title>De no assembly of potato wild relative species, Solanum commersonii.</title>
        <authorList>
            <person name="Cho K."/>
        </authorList>
    </citation>
    <scope>NUCLEOTIDE SEQUENCE [LARGE SCALE GENOMIC DNA]</scope>
    <source>
        <strain evidence="2">LZ3.2</strain>
        <tissue evidence="2">Leaf</tissue>
    </source>
</reference>
<comment type="caution">
    <text evidence="2">The sequence shown here is derived from an EMBL/GenBank/DDBJ whole genome shotgun (WGS) entry which is preliminary data.</text>
</comment>
<evidence type="ECO:0000313" key="2">
    <source>
        <dbReference type="EMBL" id="KAG5616992.1"/>
    </source>
</evidence>
<keyword evidence="3" id="KW-1185">Reference proteome</keyword>
<dbReference type="Proteomes" id="UP000824120">
    <property type="component" value="Chromosome 3"/>
</dbReference>
<evidence type="ECO:0000256" key="1">
    <source>
        <dbReference type="SAM" id="MobiDB-lite"/>
    </source>
</evidence>
<dbReference type="EMBL" id="JACXVP010000003">
    <property type="protein sequence ID" value="KAG5616992.1"/>
    <property type="molecule type" value="Genomic_DNA"/>
</dbReference>
<proteinExistence type="predicted"/>
<name>A0A9J5ZXM9_SOLCO</name>
<accession>A0A9J5ZXM9</accession>
<evidence type="ECO:0000313" key="3">
    <source>
        <dbReference type="Proteomes" id="UP000824120"/>
    </source>
</evidence>
<feature type="region of interest" description="Disordered" evidence="1">
    <location>
        <begin position="1"/>
        <end position="24"/>
    </location>
</feature>
<protein>
    <submittedName>
        <fullName evidence="2">Uncharacterized protein</fullName>
    </submittedName>
</protein>
<gene>
    <name evidence="2" type="ORF">H5410_016816</name>
</gene>
<sequence>MPDLRMLEPRMPDQRMPDPRMPDPRRMFLVARRKNAPAIRNVEGTAAIAKEVLHSQPPLIYSML</sequence>
<dbReference type="AlphaFoldDB" id="A0A9J5ZXM9"/>
<organism evidence="2 3">
    <name type="scientific">Solanum commersonii</name>
    <name type="common">Commerson's wild potato</name>
    <name type="synonym">Commerson's nightshade</name>
    <dbReference type="NCBI Taxonomy" id="4109"/>
    <lineage>
        <taxon>Eukaryota</taxon>
        <taxon>Viridiplantae</taxon>
        <taxon>Streptophyta</taxon>
        <taxon>Embryophyta</taxon>
        <taxon>Tracheophyta</taxon>
        <taxon>Spermatophyta</taxon>
        <taxon>Magnoliopsida</taxon>
        <taxon>eudicotyledons</taxon>
        <taxon>Gunneridae</taxon>
        <taxon>Pentapetalae</taxon>
        <taxon>asterids</taxon>
        <taxon>lamiids</taxon>
        <taxon>Solanales</taxon>
        <taxon>Solanaceae</taxon>
        <taxon>Solanoideae</taxon>
        <taxon>Solaneae</taxon>
        <taxon>Solanum</taxon>
    </lineage>
</organism>